<sequence length="346" mass="38899">MDIPQLEMMSILQLAASENLAPNVSYNHVECEEDDKHNPYIDNILSVVAEAGYTLKACKAAAATIDALTRNKCCKVREGSLEPLLHILGYVVPQMLVLHISKDPDTIPFLEEAMETILQYPTRLGLYLDHGIYVKGANVNDNIIRLLEKHKVMIDMEEHDNLNDLEEPQCAFHCKVEGFHGRLSDCGLRMLPASLVQLSLRITTDQIPALNAVLPTLTYLQELDLCVEAEERPSVSFVHTIKFNGPLLSVNIVASIVDLEVDWAVSLMDRLMPDQTNNCYIVGYINTYLTLSGMSELGKRLKSVGLLPSGFVGLDTRVRITKHERWQLYDLTKILQIPKVFLLSRE</sequence>
<dbReference type="Proteomes" id="UP001497623">
    <property type="component" value="Unassembled WGS sequence"/>
</dbReference>
<accession>A0AAV2PVN6</accession>
<organism evidence="1 2">
    <name type="scientific">Meganyctiphanes norvegica</name>
    <name type="common">Northern krill</name>
    <name type="synonym">Thysanopoda norvegica</name>
    <dbReference type="NCBI Taxonomy" id="48144"/>
    <lineage>
        <taxon>Eukaryota</taxon>
        <taxon>Metazoa</taxon>
        <taxon>Ecdysozoa</taxon>
        <taxon>Arthropoda</taxon>
        <taxon>Crustacea</taxon>
        <taxon>Multicrustacea</taxon>
        <taxon>Malacostraca</taxon>
        <taxon>Eumalacostraca</taxon>
        <taxon>Eucarida</taxon>
        <taxon>Euphausiacea</taxon>
        <taxon>Euphausiidae</taxon>
        <taxon>Meganyctiphanes</taxon>
    </lineage>
</organism>
<gene>
    <name evidence="1" type="ORF">MNOR_LOCUS4897</name>
</gene>
<dbReference type="EMBL" id="CAXKWB010001829">
    <property type="protein sequence ID" value="CAL4065577.1"/>
    <property type="molecule type" value="Genomic_DNA"/>
</dbReference>
<proteinExistence type="predicted"/>
<reference evidence="1 2" key="1">
    <citation type="submission" date="2024-05" db="EMBL/GenBank/DDBJ databases">
        <authorList>
            <person name="Wallberg A."/>
        </authorList>
    </citation>
    <scope>NUCLEOTIDE SEQUENCE [LARGE SCALE GENOMIC DNA]</scope>
</reference>
<evidence type="ECO:0000313" key="2">
    <source>
        <dbReference type="Proteomes" id="UP001497623"/>
    </source>
</evidence>
<comment type="caution">
    <text evidence="1">The sequence shown here is derived from an EMBL/GenBank/DDBJ whole genome shotgun (WGS) entry which is preliminary data.</text>
</comment>
<keyword evidence="2" id="KW-1185">Reference proteome</keyword>
<protein>
    <submittedName>
        <fullName evidence="1">Uncharacterized protein</fullName>
    </submittedName>
</protein>
<name>A0AAV2PVN6_MEGNR</name>
<dbReference type="AlphaFoldDB" id="A0AAV2PVN6"/>
<evidence type="ECO:0000313" key="1">
    <source>
        <dbReference type="EMBL" id="CAL4065577.1"/>
    </source>
</evidence>